<accession>A0A1I7XLL3</accession>
<dbReference type="WBParaSite" id="Hba_18398">
    <property type="protein sequence ID" value="Hba_18398"/>
    <property type="gene ID" value="Hba_18398"/>
</dbReference>
<dbReference type="PANTHER" id="PTHR21041:SF17">
    <property type="entry name" value="E3 UBIQUITIN-PROTEIN LIGASE DCST1"/>
    <property type="match status" value="1"/>
</dbReference>
<dbReference type="InterPro" id="IPR051856">
    <property type="entry name" value="CSR-E3_Ligase_Protein"/>
</dbReference>
<dbReference type="AlphaFoldDB" id="A0A1I7XLL3"/>
<evidence type="ECO:0000313" key="2">
    <source>
        <dbReference type="WBParaSite" id="Hba_18398"/>
    </source>
</evidence>
<proteinExistence type="predicted"/>
<dbReference type="Proteomes" id="UP000095283">
    <property type="component" value="Unplaced"/>
</dbReference>
<dbReference type="PANTHER" id="PTHR21041">
    <property type="entry name" value="DENDRITIC CELL-SPECIFIC TRANSMEMBRANE PROTEIN"/>
    <property type="match status" value="1"/>
</dbReference>
<keyword evidence="1" id="KW-1185">Reference proteome</keyword>
<reference evidence="2" key="1">
    <citation type="submission" date="2016-11" db="UniProtKB">
        <authorList>
            <consortium name="WormBaseParasite"/>
        </authorList>
    </citation>
    <scope>IDENTIFICATION</scope>
</reference>
<organism evidence="1 2">
    <name type="scientific">Heterorhabditis bacteriophora</name>
    <name type="common">Entomopathogenic nematode worm</name>
    <dbReference type="NCBI Taxonomy" id="37862"/>
    <lineage>
        <taxon>Eukaryota</taxon>
        <taxon>Metazoa</taxon>
        <taxon>Ecdysozoa</taxon>
        <taxon>Nematoda</taxon>
        <taxon>Chromadorea</taxon>
        <taxon>Rhabditida</taxon>
        <taxon>Rhabditina</taxon>
        <taxon>Rhabditomorpha</taxon>
        <taxon>Strongyloidea</taxon>
        <taxon>Heterorhabditidae</taxon>
        <taxon>Heterorhabditis</taxon>
    </lineage>
</organism>
<name>A0A1I7XLL3_HETBA</name>
<evidence type="ECO:0000313" key="1">
    <source>
        <dbReference type="Proteomes" id="UP000095283"/>
    </source>
</evidence>
<protein>
    <submittedName>
        <fullName evidence="2">Venom protein</fullName>
    </submittedName>
</protein>
<sequence>MFRCAMFCVLLGSLGKNGQAPLSLLVMNNLSEGPVENIVNNYHRTAEIILCHLELQAKIASNRVAMFTGPLEGVLENQLSRGLRILKKAVNFIRRSIAPFLSDVSEKDTAEDNKLDQREFQLSLVAQRKAIESELNEEEIDSKNARKITSRISKRCNDIFVKGVDKCRDTFTSIKSLNRRLQSIKFCKKHLEESRMSNTMERELDDVVKLTSAVEKEMKINVRL</sequence>